<dbReference type="GO" id="GO:0016020">
    <property type="term" value="C:membrane"/>
    <property type="evidence" value="ECO:0007669"/>
    <property type="project" value="UniProtKB-SubCell"/>
</dbReference>
<protein>
    <recommendedName>
        <fullName evidence="6">G-protein coupled receptors family 1 profile domain-containing protein</fullName>
    </recommendedName>
</protein>
<accession>A0A3P7MQX2</accession>
<dbReference type="OrthoDB" id="5811993at2759"/>
<keyword evidence="8" id="KW-1185">Reference proteome</keyword>
<organism evidence="7 8">
    <name type="scientific">Cylicostephanus goldi</name>
    <name type="common">Nematode worm</name>
    <dbReference type="NCBI Taxonomy" id="71465"/>
    <lineage>
        <taxon>Eukaryota</taxon>
        <taxon>Metazoa</taxon>
        <taxon>Ecdysozoa</taxon>
        <taxon>Nematoda</taxon>
        <taxon>Chromadorea</taxon>
        <taxon>Rhabditida</taxon>
        <taxon>Rhabditina</taxon>
        <taxon>Rhabditomorpha</taxon>
        <taxon>Strongyloidea</taxon>
        <taxon>Strongylidae</taxon>
        <taxon>Cylicostephanus</taxon>
    </lineage>
</organism>
<evidence type="ECO:0000313" key="7">
    <source>
        <dbReference type="EMBL" id="VDN32145.1"/>
    </source>
</evidence>
<keyword evidence="2 5" id="KW-0812">Transmembrane</keyword>
<keyword evidence="3 5" id="KW-1133">Transmembrane helix</keyword>
<evidence type="ECO:0000256" key="3">
    <source>
        <dbReference type="ARBA" id="ARBA00022989"/>
    </source>
</evidence>
<dbReference type="SUPFAM" id="SSF81321">
    <property type="entry name" value="Family A G protein-coupled receptor-like"/>
    <property type="match status" value="1"/>
</dbReference>
<feature type="transmembrane region" description="Helical" evidence="5">
    <location>
        <begin position="80"/>
        <end position="100"/>
    </location>
</feature>
<sequence>MNVVVAIDRFLATVCPLWYFQTTVRYAIVVISVAYGISFSTMILNLVLVLSNENAKYAAVNVFCNFTETAFPGFRDIIAYYRWLCIVIAALLYIMVVLLIRKVRLCAYITFVEQSV</sequence>
<dbReference type="EMBL" id="UYRV01120177">
    <property type="protein sequence ID" value="VDN32145.1"/>
    <property type="molecule type" value="Genomic_DNA"/>
</dbReference>
<gene>
    <name evidence="7" type="ORF">CGOC_LOCUS12032</name>
</gene>
<proteinExistence type="predicted"/>
<feature type="transmembrane region" description="Helical" evidence="5">
    <location>
        <begin position="26"/>
        <end position="50"/>
    </location>
</feature>
<name>A0A3P7MQX2_CYLGO</name>
<evidence type="ECO:0000256" key="2">
    <source>
        <dbReference type="ARBA" id="ARBA00022692"/>
    </source>
</evidence>
<evidence type="ECO:0000259" key="6">
    <source>
        <dbReference type="PROSITE" id="PS50262"/>
    </source>
</evidence>
<evidence type="ECO:0000256" key="4">
    <source>
        <dbReference type="ARBA" id="ARBA00023136"/>
    </source>
</evidence>
<evidence type="ECO:0000256" key="1">
    <source>
        <dbReference type="ARBA" id="ARBA00004370"/>
    </source>
</evidence>
<dbReference type="InterPro" id="IPR017452">
    <property type="entry name" value="GPCR_Rhodpsn_7TM"/>
</dbReference>
<dbReference type="PROSITE" id="PS50262">
    <property type="entry name" value="G_PROTEIN_RECEP_F1_2"/>
    <property type="match status" value="1"/>
</dbReference>
<dbReference type="AlphaFoldDB" id="A0A3P7MQX2"/>
<feature type="domain" description="G-protein coupled receptors family 1 profile" evidence="6">
    <location>
        <begin position="1"/>
        <end position="116"/>
    </location>
</feature>
<evidence type="ECO:0000256" key="5">
    <source>
        <dbReference type="SAM" id="Phobius"/>
    </source>
</evidence>
<evidence type="ECO:0000313" key="8">
    <source>
        <dbReference type="Proteomes" id="UP000271889"/>
    </source>
</evidence>
<dbReference type="Proteomes" id="UP000271889">
    <property type="component" value="Unassembled WGS sequence"/>
</dbReference>
<comment type="subcellular location">
    <subcellularLocation>
        <location evidence="1">Membrane</location>
    </subcellularLocation>
</comment>
<keyword evidence="4 5" id="KW-0472">Membrane</keyword>
<dbReference type="Gene3D" id="1.20.1070.10">
    <property type="entry name" value="Rhodopsin 7-helix transmembrane proteins"/>
    <property type="match status" value="1"/>
</dbReference>
<reference evidence="7 8" key="1">
    <citation type="submission" date="2018-11" db="EMBL/GenBank/DDBJ databases">
        <authorList>
            <consortium name="Pathogen Informatics"/>
        </authorList>
    </citation>
    <scope>NUCLEOTIDE SEQUENCE [LARGE SCALE GENOMIC DNA]</scope>
</reference>